<comment type="function">
    <text evidence="1">Potential calcium-dependent cell-adhesion protein. May be involved in the establishment and maintenance of specific neuronal connections in the brain.</text>
</comment>
<dbReference type="Pfam" id="PF15974">
    <property type="entry name" value="Cadherin_tail"/>
    <property type="match status" value="1"/>
</dbReference>
<keyword evidence="3" id="KW-1003">Cell membrane</keyword>
<evidence type="ECO:0000256" key="1">
    <source>
        <dbReference type="ARBA" id="ARBA00003436"/>
    </source>
</evidence>
<dbReference type="PROSITE" id="PS00232">
    <property type="entry name" value="CADHERIN_1"/>
    <property type="match status" value="3"/>
</dbReference>
<keyword evidence="8" id="KW-0130">Cell adhesion</keyword>
<feature type="domain" description="Cadherin" evidence="15">
    <location>
        <begin position="355"/>
        <end position="459"/>
    </location>
</feature>
<evidence type="ECO:0000256" key="2">
    <source>
        <dbReference type="ARBA" id="ARBA00004251"/>
    </source>
</evidence>
<dbReference type="GeneTree" id="ENSGT00940000164468"/>
<dbReference type="InterPro" id="IPR002126">
    <property type="entry name" value="Cadherin-like_dom"/>
</dbReference>
<dbReference type="Proteomes" id="UP000694620">
    <property type="component" value="Chromosome 11"/>
</dbReference>
<gene>
    <name evidence="16" type="primary">LOC114660355</name>
</gene>
<dbReference type="GO" id="GO:0005886">
    <property type="term" value="C:plasma membrane"/>
    <property type="evidence" value="ECO:0007669"/>
    <property type="project" value="UniProtKB-SubCell"/>
</dbReference>
<dbReference type="PROSITE" id="PS50268">
    <property type="entry name" value="CADHERIN_2"/>
    <property type="match status" value="6"/>
</dbReference>
<organism evidence="16 17">
    <name type="scientific">Erpetoichthys calabaricus</name>
    <name type="common">Rope fish</name>
    <name type="synonym">Calamoichthys calabaricus</name>
    <dbReference type="NCBI Taxonomy" id="27687"/>
    <lineage>
        <taxon>Eukaryota</taxon>
        <taxon>Metazoa</taxon>
        <taxon>Chordata</taxon>
        <taxon>Craniata</taxon>
        <taxon>Vertebrata</taxon>
        <taxon>Euteleostomi</taxon>
        <taxon>Actinopterygii</taxon>
        <taxon>Polypteriformes</taxon>
        <taxon>Polypteridae</taxon>
        <taxon>Erpetoichthys</taxon>
    </lineage>
</organism>
<dbReference type="PRINTS" id="PR00205">
    <property type="entry name" value="CADHERIN"/>
</dbReference>
<keyword evidence="17" id="KW-1185">Reference proteome</keyword>
<feature type="domain" description="Cadherin" evidence="15">
    <location>
        <begin position="584"/>
        <end position="681"/>
    </location>
</feature>
<keyword evidence="7 12" id="KW-0106">Calcium</keyword>
<dbReference type="FunFam" id="2.60.40.60:FF:000006">
    <property type="entry name" value="Protocadherin alpha 2"/>
    <property type="match status" value="1"/>
</dbReference>
<keyword evidence="10 14" id="KW-0472">Membrane</keyword>
<dbReference type="InterPro" id="IPR050174">
    <property type="entry name" value="Protocadherin/Cadherin-CA"/>
</dbReference>
<evidence type="ECO:0000256" key="13">
    <source>
        <dbReference type="SAM" id="MobiDB-lite"/>
    </source>
</evidence>
<keyword evidence="5" id="KW-0732">Signal</keyword>
<feature type="region of interest" description="Disordered" evidence="13">
    <location>
        <begin position="843"/>
        <end position="868"/>
    </location>
</feature>
<reference evidence="16" key="2">
    <citation type="submission" date="2025-08" db="UniProtKB">
        <authorList>
            <consortium name="Ensembl"/>
        </authorList>
    </citation>
    <scope>IDENTIFICATION</scope>
</reference>
<dbReference type="FunFam" id="2.60.40.60:FF:000004">
    <property type="entry name" value="Protocadherin 1 gamma 2"/>
    <property type="match status" value="1"/>
</dbReference>
<sequence length="960" mass="105374">MEFLCSSFVWNKTLRTRKGQVLLFIVFTFCALRVKGEVRYSIPEEMITGSIVGNVAKDLGIDINRLKTGSARIFTEGGAEYFELNINKGTLVVKERIDREQLCPQITVCTLSLRIVLKNPIEFYVVTVEIVDVNDNDPIFPNKNIKLEISESSMPGARFSLLSATDSDAGLNALLSYTLTATEHFNLKIRKQSDGSSLIDLLLAHHLDREKQEEHVLLLIALDGGSPPRSATAEIEIVVLDANDNAPVFTQEVYKTVIKESTLIGSVLITVTATDADKEIHGRIIYSVTHVTNNGGDLFEINTNSGEIKLTGPLDYEIFKMYEITVQAKDPGGHTDSCNVIVDVTDVNDNIPFISVMSVSSEVPESSGPGTVVAVVTVQDKDSGKNGQVTCLIAENIPFKLKSSVKNLYSLETDSSLDREIISQYNISIFARDGGEPSLSSSLAIILEITDVNDNPPKFERQHYTAYITENNSPGISFFSLQAQDGDSGSNSKISYFIEKSPVQNISLSSYVSINSEEGTLYAVRSFDYEQVKRFQLCVIAKDGGYPPFTASVIIDVFVQDQNDNAPQILFPVQNKASPGPEMLPRTADVGYLVTKVVAVDKDSGQNAWLSYKLIKSTDLSLFKLGLHNGELRTVREVTEKDSTRQTLVISVEDNGQPAQLTTVTINVAVTDSFPQALLEFNELSQEGSTEGDLKFYLVLTLAIVSFLFLVCIVILITFKIYSWKQSRLFKACSNGNLPVIPYYPPQYADVDGTGTLRHVYNYEVCLTTDSGRSDFKYIKPVLHSEVQSELSGLETMPLNQKTDLINNEAFQNEEVSPVKIKGTQSTSLNHLCQKPANAEWRFTQGQRPGTSGTQRPEEAGPWPNPPTEAEQLQALMAAANEVSEATGTLGAGTMGLSTRYSPQFTLQHVPDYRQNVYIPGSTTTLAGNNAQPEAKIMVAAAAAAAPTANKKKPGKKEKK</sequence>
<dbReference type="SMART" id="SM00112">
    <property type="entry name" value="CA"/>
    <property type="match status" value="6"/>
</dbReference>
<evidence type="ECO:0000256" key="12">
    <source>
        <dbReference type="PROSITE-ProRule" id="PRU00043"/>
    </source>
</evidence>
<accession>A0A8C4SHD6</accession>
<reference evidence="16" key="3">
    <citation type="submission" date="2025-09" db="UniProtKB">
        <authorList>
            <consortium name="Ensembl"/>
        </authorList>
    </citation>
    <scope>IDENTIFICATION</scope>
</reference>
<evidence type="ECO:0000256" key="3">
    <source>
        <dbReference type="ARBA" id="ARBA00022475"/>
    </source>
</evidence>
<dbReference type="CDD" id="cd11304">
    <property type="entry name" value="Cadherin_repeat"/>
    <property type="match status" value="6"/>
</dbReference>
<feature type="domain" description="Cadherin" evidence="15">
    <location>
        <begin position="141"/>
        <end position="249"/>
    </location>
</feature>
<reference evidence="16" key="1">
    <citation type="submission" date="2021-06" db="EMBL/GenBank/DDBJ databases">
        <authorList>
            <consortium name="Wellcome Sanger Institute Data Sharing"/>
        </authorList>
    </citation>
    <scope>NUCLEOTIDE SEQUENCE [LARGE SCALE GENOMIC DNA]</scope>
</reference>
<evidence type="ECO:0000313" key="16">
    <source>
        <dbReference type="Ensembl" id="ENSECRP00000016477.1"/>
    </source>
</evidence>
<keyword evidence="11" id="KW-0325">Glycoprotein</keyword>
<dbReference type="Pfam" id="PF08266">
    <property type="entry name" value="Cadherin_2"/>
    <property type="match status" value="1"/>
</dbReference>
<protein>
    <submittedName>
        <fullName evidence="16">Protocadherin gamma-C5-like</fullName>
    </submittedName>
</protein>
<dbReference type="FunFam" id="2.60.40.60:FF:000002">
    <property type="entry name" value="Protocadherin alpha 2"/>
    <property type="match status" value="1"/>
</dbReference>
<name>A0A8C4SHD6_ERPCA</name>
<keyword evidence="9 14" id="KW-1133">Transmembrane helix</keyword>
<dbReference type="InterPro" id="IPR013164">
    <property type="entry name" value="Cadherin_N"/>
</dbReference>
<evidence type="ECO:0000256" key="7">
    <source>
        <dbReference type="ARBA" id="ARBA00022837"/>
    </source>
</evidence>
<dbReference type="PANTHER" id="PTHR24028:SF296">
    <property type="entry name" value="PROTOCADHERIN 1 GAMMA 11 PRECURSOR-RELATED"/>
    <property type="match status" value="1"/>
</dbReference>
<feature type="domain" description="Cadherin" evidence="15">
    <location>
        <begin position="34"/>
        <end position="140"/>
    </location>
</feature>
<feature type="compositionally biased region" description="Polar residues" evidence="13">
    <location>
        <begin position="844"/>
        <end position="855"/>
    </location>
</feature>
<evidence type="ECO:0000256" key="14">
    <source>
        <dbReference type="SAM" id="Phobius"/>
    </source>
</evidence>
<dbReference type="FunFam" id="2.60.40.60:FF:000129">
    <property type="entry name" value="protocadherin alpha-C2 isoform X1"/>
    <property type="match status" value="1"/>
</dbReference>
<dbReference type="SUPFAM" id="SSF49313">
    <property type="entry name" value="Cadherin-like"/>
    <property type="match status" value="6"/>
</dbReference>
<dbReference type="Ensembl" id="ENSECRT00000016770.1">
    <property type="protein sequence ID" value="ENSECRP00000016477.1"/>
    <property type="gene ID" value="ENSECRG00000010970.1"/>
</dbReference>
<dbReference type="Pfam" id="PF00028">
    <property type="entry name" value="Cadherin"/>
    <property type="match status" value="5"/>
</dbReference>
<evidence type="ECO:0000256" key="4">
    <source>
        <dbReference type="ARBA" id="ARBA00022692"/>
    </source>
</evidence>
<dbReference type="Pfam" id="PF16492">
    <property type="entry name" value="Cadherin_C_2"/>
    <property type="match status" value="1"/>
</dbReference>
<dbReference type="Gene3D" id="2.60.40.60">
    <property type="entry name" value="Cadherins"/>
    <property type="match status" value="6"/>
</dbReference>
<dbReference type="InterPro" id="IPR015919">
    <property type="entry name" value="Cadherin-like_sf"/>
</dbReference>
<feature type="domain" description="Cadherin" evidence="15">
    <location>
        <begin position="250"/>
        <end position="354"/>
    </location>
</feature>
<dbReference type="FunFam" id="2.60.40.60:FF:000001">
    <property type="entry name" value="Protocadherin alpha 2"/>
    <property type="match status" value="1"/>
</dbReference>
<evidence type="ECO:0000313" key="17">
    <source>
        <dbReference type="Proteomes" id="UP000694620"/>
    </source>
</evidence>
<evidence type="ECO:0000259" key="15">
    <source>
        <dbReference type="PROSITE" id="PS50268"/>
    </source>
</evidence>
<proteinExistence type="predicted"/>
<evidence type="ECO:0000256" key="9">
    <source>
        <dbReference type="ARBA" id="ARBA00022989"/>
    </source>
</evidence>
<evidence type="ECO:0000256" key="5">
    <source>
        <dbReference type="ARBA" id="ARBA00022729"/>
    </source>
</evidence>
<dbReference type="InterPro" id="IPR032455">
    <property type="entry name" value="Cadherin_C"/>
</dbReference>
<dbReference type="FunFam" id="2.60.40.60:FF:000007">
    <property type="entry name" value="Protocadherin alpha 2"/>
    <property type="match status" value="1"/>
</dbReference>
<comment type="subcellular location">
    <subcellularLocation>
        <location evidence="2">Cell membrane</location>
        <topology evidence="2">Single-pass type I membrane protein</topology>
    </subcellularLocation>
</comment>
<dbReference type="GO" id="GO:0007156">
    <property type="term" value="P:homophilic cell adhesion via plasma membrane adhesion molecules"/>
    <property type="evidence" value="ECO:0007669"/>
    <property type="project" value="InterPro"/>
</dbReference>
<evidence type="ECO:0000256" key="10">
    <source>
        <dbReference type="ARBA" id="ARBA00023136"/>
    </source>
</evidence>
<keyword evidence="6" id="KW-0677">Repeat</keyword>
<dbReference type="InterPro" id="IPR020894">
    <property type="entry name" value="Cadherin_CS"/>
</dbReference>
<dbReference type="GO" id="GO:0005509">
    <property type="term" value="F:calcium ion binding"/>
    <property type="evidence" value="ECO:0007669"/>
    <property type="project" value="UniProtKB-UniRule"/>
</dbReference>
<evidence type="ECO:0000256" key="8">
    <source>
        <dbReference type="ARBA" id="ARBA00022889"/>
    </source>
</evidence>
<feature type="domain" description="Cadherin" evidence="15">
    <location>
        <begin position="460"/>
        <end position="569"/>
    </location>
</feature>
<dbReference type="InterPro" id="IPR031904">
    <property type="entry name" value="Cadherin_CBD"/>
</dbReference>
<keyword evidence="4 14" id="KW-0812">Transmembrane</keyword>
<dbReference type="PANTHER" id="PTHR24028">
    <property type="entry name" value="CADHERIN-87A"/>
    <property type="match status" value="1"/>
</dbReference>
<dbReference type="AlphaFoldDB" id="A0A8C4SHD6"/>
<evidence type="ECO:0000256" key="11">
    <source>
        <dbReference type="ARBA" id="ARBA00023180"/>
    </source>
</evidence>
<evidence type="ECO:0000256" key="6">
    <source>
        <dbReference type="ARBA" id="ARBA00022737"/>
    </source>
</evidence>
<feature type="transmembrane region" description="Helical" evidence="14">
    <location>
        <begin position="696"/>
        <end position="719"/>
    </location>
</feature>